<dbReference type="AlphaFoldDB" id="A0A5N5FYD0"/>
<reference evidence="1 2" key="3">
    <citation type="submission" date="2019-11" db="EMBL/GenBank/DDBJ databases">
        <title>A de novo genome assembly of a pear dwarfing rootstock.</title>
        <authorList>
            <person name="Wang F."/>
            <person name="Wang J."/>
            <person name="Li S."/>
            <person name="Zhang Y."/>
            <person name="Fang M."/>
            <person name="Ma L."/>
            <person name="Zhao Y."/>
            <person name="Jiang S."/>
        </authorList>
    </citation>
    <scope>NUCLEOTIDE SEQUENCE [LARGE SCALE GENOMIC DNA]</scope>
    <source>
        <strain evidence="1">S2</strain>
        <tissue evidence="1">Leaf</tissue>
    </source>
</reference>
<comment type="caution">
    <text evidence="1">The sequence shown here is derived from an EMBL/GenBank/DDBJ whole genome shotgun (WGS) entry which is preliminary data.</text>
</comment>
<reference evidence="1 2" key="1">
    <citation type="submission" date="2019-09" db="EMBL/GenBank/DDBJ databases">
        <authorList>
            <person name="Ou C."/>
        </authorList>
    </citation>
    <scope>NUCLEOTIDE SEQUENCE [LARGE SCALE GENOMIC DNA]</scope>
    <source>
        <strain evidence="1">S2</strain>
        <tissue evidence="1">Leaf</tissue>
    </source>
</reference>
<protein>
    <submittedName>
        <fullName evidence="1">Uncharacterized protein</fullName>
    </submittedName>
</protein>
<organism evidence="1 2">
    <name type="scientific">Pyrus ussuriensis x Pyrus communis</name>
    <dbReference type="NCBI Taxonomy" id="2448454"/>
    <lineage>
        <taxon>Eukaryota</taxon>
        <taxon>Viridiplantae</taxon>
        <taxon>Streptophyta</taxon>
        <taxon>Embryophyta</taxon>
        <taxon>Tracheophyta</taxon>
        <taxon>Spermatophyta</taxon>
        <taxon>Magnoliopsida</taxon>
        <taxon>eudicotyledons</taxon>
        <taxon>Gunneridae</taxon>
        <taxon>Pentapetalae</taxon>
        <taxon>rosids</taxon>
        <taxon>fabids</taxon>
        <taxon>Rosales</taxon>
        <taxon>Rosaceae</taxon>
        <taxon>Amygdaloideae</taxon>
        <taxon>Maleae</taxon>
        <taxon>Pyrus</taxon>
    </lineage>
</organism>
<evidence type="ECO:0000313" key="1">
    <source>
        <dbReference type="EMBL" id="KAB2606410.1"/>
    </source>
</evidence>
<gene>
    <name evidence="1" type="ORF">D8674_006127</name>
</gene>
<accession>A0A5N5FYD0</accession>
<reference evidence="2" key="2">
    <citation type="submission" date="2019-10" db="EMBL/GenBank/DDBJ databases">
        <title>A de novo genome assembly of a pear dwarfing rootstock.</title>
        <authorList>
            <person name="Wang F."/>
            <person name="Wang J."/>
            <person name="Li S."/>
            <person name="Zhang Y."/>
            <person name="Fang M."/>
            <person name="Ma L."/>
            <person name="Zhao Y."/>
            <person name="Jiang S."/>
        </authorList>
    </citation>
    <scope>NUCLEOTIDE SEQUENCE [LARGE SCALE GENOMIC DNA]</scope>
</reference>
<dbReference type="Proteomes" id="UP000327157">
    <property type="component" value="Chromosome 11"/>
</dbReference>
<keyword evidence="2" id="KW-1185">Reference proteome</keyword>
<proteinExistence type="predicted"/>
<dbReference type="EMBL" id="SMOL01000559">
    <property type="protein sequence ID" value="KAB2606410.1"/>
    <property type="molecule type" value="Genomic_DNA"/>
</dbReference>
<sequence length="90" mass="10468">MEEYLPRLEAGADGKAGTSDYITQLWNDPLREWKYELCNNYMTFDNHEEALIHPPPEFEHRWMSDTGSAVISEFINSGNGRHPKVKQLDK</sequence>
<name>A0A5N5FYD0_9ROSA</name>
<evidence type="ECO:0000313" key="2">
    <source>
        <dbReference type="Proteomes" id="UP000327157"/>
    </source>
</evidence>